<dbReference type="InterPro" id="IPR029063">
    <property type="entry name" value="SAM-dependent_MTases_sf"/>
</dbReference>
<evidence type="ECO:0000313" key="4">
    <source>
        <dbReference type="Proteomes" id="UP000481861"/>
    </source>
</evidence>
<dbReference type="AlphaFoldDB" id="A0A7C8MCQ8"/>
<dbReference type="Proteomes" id="UP000481861">
    <property type="component" value="Unassembled WGS sequence"/>
</dbReference>
<dbReference type="GO" id="GO:0008168">
    <property type="term" value="F:methyltransferase activity"/>
    <property type="evidence" value="ECO:0007669"/>
    <property type="project" value="UniProtKB-KW"/>
</dbReference>
<feature type="domain" description="Methyltransferase type 12" evidence="2">
    <location>
        <begin position="121"/>
        <end position="220"/>
    </location>
</feature>
<dbReference type="CDD" id="cd02440">
    <property type="entry name" value="AdoMet_MTases"/>
    <property type="match status" value="1"/>
</dbReference>
<dbReference type="EMBL" id="JAADJZ010000002">
    <property type="protein sequence ID" value="KAF2877120.1"/>
    <property type="molecule type" value="Genomic_DNA"/>
</dbReference>
<dbReference type="OrthoDB" id="329835at2759"/>
<proteinExistence type="predicted"/>
<dbReference type="Pfam" id="PF08242">
    <property type="entry name" value="Methyltransf_12"/>
    <property type="match status" value="1"/>
</dbReference>
<dbReference type="InterPro" id="IPR013217">
    <property type="entry name" value="Methyltransf_12"/>
</dbReference>
<organism evidence="3 4">
    <name type="scientific">Massariosphaeria phaeospora</name>
    <dbReference type="NCBI Taxonomy" id="100035"/>
    <lineage>
        <taxon>Eukaryota</taxon>
        <taxon>Fungi</taxon>
        <taxon>Dikarya</taxon>
        <taxon>Ascomycota</taxon>
        <taxon>Pezizomycotina</taxon>
        <taxon>Dothideomycetes</taxon>
        <taxon>Pleosporomycetidae</taxon>
        <taxon>Pleosporales</taxon>
        <taxon>Pleosporales incertae sedis</taxon>
        <taxon>Massariosphaeria</taxon>
    </lineage>
</organism>
<evidence type="ECO:0000256" key="1">
    <source>
        <dbReference type="ARBA" id="ARBA00022679"/>
    </source>
</evidence>
<sequence length="293" mass="32398">MWDLLVEIHIIVRGRDGLVRGNAPLETDGSSKLNASLRERFPQYKRETDLLGLVGPRLAECVSGKTDAASVMFGSLSSLRIMESFYADSPMLSTLNDQLVHFVVNFATERRSDESTPLRILEVGAGTGSATARLVEGLGQTDRAIEYTITDISSAFVAQAKRRFKQYPWVSFGTFDFEKDPAEPFRNHFDIVIGANAVHAASDRTAACCRLHGTLREGGFMVLAEVTRPVNWYDICFGLLDGWWLAEGGKGYPIQAAEKWMATFRRAGFDTVGCSQGDSLEAESQQLLVGWTR</sequence>
<evidence type="ECO:0000259" key="2">
    <source>
        <dbReference type="Pfam" id="PF08242"/>
    </source>
</evidence>
<protein>
    <submittedName>
        <fullName evidence="3">S-adenosyl-L-methionine-dependent methyltransferase</fullName>
    </submittedName>
</protein>
<keyword evidence="3" id="KW-0489">Methyltransferase</keyword>
<evidence type="ECO:0000313" key="3">
    <source>
        <dbReference type="EMBL" id="KAF2877120.1"/>
    </source>
</evidence>
<dbReference type="Gene3D" id="3.40.50.150">
    <property type="entry name" value="Vaccinia Virus protein VP39"/>
    <property type="match status" value="1"/>
</dbReference>
<keyword evidence="4" id="KW-1185">Reference proteome</keyword>
<dbReference type="PANTHER" id="PTHR45681:SF6">
    <property type="entry name" value="POLYKETIDE SYNTHASE 37"/>
    <property type="match status" value="1"/>
</dbReference>
<dbReference type="InterPro" id="IPR050444">
    <property type="entry name" value="Polyketide_Synthase"/>
</dbReference>
<name>A0A7C8MCQ8_9PLEO</name>
<reference evidence="3 4" key="1">
    <citation type="submission" date="2020-01" db="EMBL/GenBank/DDBJ databases">
        <authorList>
            <consortium name="DOE Joint Genome Institute"/>
            <person name="Haridas S."/>
            <person name="Albert R."/>
            <person name="Binder M."/>
            <person name="Bloem J."/>
            <person name="Labutti K."/>
            <person name="Salamov A."/>
            <person name="Andreopoulos B."/>
            <person name="Baker S.E."/>
            <person name="Barry K."/>
            <person name="Bills G."/>
            <person name="Bluhm B.H."/>
            <person name="Cannon C."/>
            <person name="Castanera R."/>
            <person name="Culley D.E."/>
            <person name="Daum C."/>
            <person name="Ezra D."/>
            <person name="Gonzalez J.B."/>
            <person name="Henrissat B."/>
            <person name="Kuo A."/>
            <person name="Liang C."/>
            <person name="Lipzen A."/>
            <person name="Lutzoni F."/>
            <person name="Magnuson J."/>
            <person name="Mondo S."/>
            <person name="Nolan M."/>
            <person name="Ohm R."/>
            <person name="Pangilinan J."/>
            <person name="Park H.-J.H."/>
            <person name="Ramirez L."/>
            <person name="Alfaro M."/>
            <person name="Sun H."/>
            <person name="Tritt A."/>
            <person name="Yoshinaga Y."/>
            <person name="Zwiers L.-H.L."/>
            <person name="Turgeon B.G."/>
            <person name="Goodwin S.B."/>
            <person name="Spatafora J.W."/>
            <person name="Crous P.W."/>
            <person name="Grigoriev I.V."/>
        </authorList>
    </citation>
    <scope>NUCLEOTIDE SEQUENCE [LARGE SCALE GENOMIC DNA]</scope>
    <source>
        <strain evidence="3 4">CBS 611.86</strain>
    </source>
</reference>
<accession>A0A7C8MCQ8</accession>
<gene>
    <name evidence="3" type="ORF">BDV95DRAFT_558514</name>
</gene>
<comment type="caution">
    <text evidence="3">The sequence shown here is derived from an EMBL/GenBank/DDBJ whole genome shotgun (WGS) entry which is preliminary data.</text>
</comment>
<keyword evidence="1 3" id="KW-0808">Transferase</keyword>
<dbReference type="GO" id="GO:0032259">
    <property type="term" value="P:methylation"/>
    <property type="evidence" value="ECO:0007669"/>
    <property type="project" value="UniProtKB-KW"/>
</dbReference>
<dbReference type="SUPFAM" id="SSF53335">
    <property type="entry name" value="S-adenosyl-L-methionine-dependent methyltransferases"/>
    <property type="match status" value="1"/>
</dbReference>
<dbReference type="PANTHER" id="PTHR45681">
    <property type="entry name" value="POLYKETIDE SYNTHASE 44-RELATED"/>
    <property type="match status" value="1"/>
</dbReference>